<feature type="domain" description="Flagellar hook-associated protein FlgK helical" evidence="8">
    <location>
        <begin position="91"/>
        <end position="316"/>
    </location>
</feature>
<accession>A0A1U7JKY8</accession>
<evidence type="ECO:0000259" key="7">
    <source>
        <dbReference type="Pfam" id="PF06429"/>
    </source>
</evidence>
<dbReference type="STRING" id="197461.A3843_02955"/>
<reference evidence="9 10" key="1">
    <citation type="submission" date="2016-03" db="EMBL/GenBank/DDBJ databases">
        <title>Genome sequence of Nesiotobacter sp. nov., a moderately halophilic alphaproteobacterium isolated from the Yellow Sea, China.</title>
        <authorList>
            <person name="Zhang G."/>
            <person name="Zhang R."/>
        </authorList>
    </citation>
    <scope>NUCLEOTIDE SEQUENCE [LARGE SCALE GENOMIC DNA]</scope>
    <source>
        <strain evidence="9 10">WB1-6</strain>
    </source>
</reference>
<dbReference type="NCBIfam" id="TIGR02492">
    <property type="entry name" value="flgK_ends"/>
    <property type="match status" value="1"/>
</dbReference>
<evidence type="ECO:0000256" key="4">
    <source>
        <dbReference type="ARBA" id="ARBA00016244"/>
    </source>
</evidence>
<dbReference type="GO" id="GO:0005576">
    <property type="term" value="C:extracellular region"/>
    <property type="evidence" value="ECO:0007669"/>
    <property type="project" value="UniProtKB-SubCell"/>
</dbReference>
<dbReference type="Pfam" id="PF06429">
    <property type="entry name" value="Flg_bbr_C"/>
    <property type="match status" value="1"/>
</dbReference>
<feature type="domain" description="Flagellar basal-body/hook protein C-terminal" evidence="7">
    <location>
        <begin position="582"/>
        <end position="618"/>
    </location>
</feature>
<evidence type="ECO:0000256" key="3">
    <source>
        <dbReference type="ARBA" id="ARBA00009677"/>
    </source>
</evidence>
<dbReference type="AlphaFoldDB" id="A0A1U7JKY8"/>
<dbReference type="GO" id="GO:0009424">
    <property type="term" value="C:bacterial-type flagellum hook"/>
    <property type="evidence" value="ECO:0007669"/>
    <property type="project" value="InterPro"/>
</dbReference>
<dbReference type="EMBL" id="LVVZ01000005">
    <property type="protein sequence ID" value="OKL45311.1"/>
    <property type="molecule type" value="Genomic_DNA"/>
</dbReference>
<dbReference type="SUPFAM" id="SSF64518">
    <property type="entry name" value="Phase 1 flagellin"/>
    <property type="match status" value="1"/>
</dbReference>
<evidence type="ECO:0000256" key="6">
    <source>
        <dbReference type="ARBA" id="ARBA00023143"/>
    </source>
</evidence>
<proteinExistence type="inferred from homology"/>
<keyword evidence="5" id="KW-0964">Secreted</keyword>
<dbReference type="InterPro" id="IPR053927">
    <property type="entry name" value="FlgK_helical"/>
</dbReference>
<organism evidence="9 10">
    <name type="scientific">Pseudovibrio exalbescens</name>
    <dbReference type="NCBI Taxonomy" id="197461"/>
    <lineage>
        <taxon>Bacteria</taxon>
        <taxon>Pseudomonadati</taxon>
        <taxon>Pseudomonadota</taxon>
        <taxon>Alphaproteobacteria</taxon>
        <taxon>Hyphomicrobiales</taxon>
        <taxon>Stappiaceae</taxon>
        <taxon>Pseudovibrio</taxon>
    </lineage>
</organism>
<dbReference type="GO" id="GO:0044780">
    <property type="term" value="P:bacterial-type flagellum assembly"/>
    <property type="evidence" value="ECO:0007669"/>
    <property type="project" value="InterPro"/>
</dbReference>
<dbReference type="PANTHER" id="PTHR30033:SF1">
    <property type="entry name" value="FLAGELLAR HOOK-ASSOCIATED PROTEIN 1"/>
    <property type="match status" value="1"/>
</dbReference>
<keyword evidence="6" id="KW-0975">Bacterial flagellum</keyword>
<dbReference type="Proteomes" id="UP000185783">
    <property type="component" value="Unassembled WGS sequence"/>
</dbReference>
<evidence type="ECO:0000313" key="9">
    <source>
        <dbReference type="EMBL" id="OKL45311.1"/>
    </source>
</evidence>
<dbReference type="PANTHER" id="PTHR30033">
    <property type="entry name" value="FLAGELLAR HOOK-ASSOCIATED PROTEIN 1"/>
    <property type="match status" value="1"/>
</dbReference>
<evidence type="ECO:0000313" key="10">
    <source>
        <dbReference type="Proteomes" id="UP000185783"/>
    </source>
</evidence>
<evidence type="ECO:0000256" key="1">
    <source>
        <dbReference type="ARBA" id="ARBA00004365"/>
    </source>
</evidence>
<dbReference type="Pfam" id="PF22638">
    <property type="entry name" value="FlgK_D1"/>
    <property type="match status" value="1"/>
</dbReference>
<comment type="caution">
    <text evidence="9">The sequence shown here is derived from an EMBL/GenBank/DDBJ whole genome shotgun (WGS) entry which is preliminary data.</text>
</comment>
<evidence type="ECO:0000259" key="8">
    <source>
        <dbReference type="Pfam" id="PF22638"/>
    </source>
</evidence>
<name>A0A1U7JKY8_9HYPH</name>
<evidence type="ECO:0000256" key="2">
    <source>
        <dbReference type="ARBA" id="ARBA00004613"/>
    </source>
</evidence>
<gene>
    <name evidence="9" type="ORF">A3843_02955</name>
</gene>
<dbReference type="GO" id="GO:0005198">
    <property type="term" value="F:structural molecule activity"/>
    <property type="evidence" value="ECO:0007669"/>
    <property type="project" value="InterPro"/>
</dbReference>
<dbReference type="InterPro" id="IPR002371">
    <property type="entry name" value="FlgK"/>
</dbReference>
<protein>
    <recommendedName>
        <fullName evidence="4">Flagellar hook-associated protein 1</fullName>
    </recommendedName>
</protein>
<dbReference type="InterPro" id="IPR010930">
    <property type="entry name" value="Flg_bb/hook_C_dom"/>
</dbReference>
<dbReference type="RefSeq" id="WP_028480190.1">
    <property type="nucleotide sequence ID" value="NZ_LVVZ01000005.1"/>
</dbReference>
<sequence>MSLTSALNAASSGLSLINSQLQVTSKNIAYANKDGYTTKTLPGVQGVNETTLGSYVMSGQVRREVDETLRNSYFNELSGGGYAQTLATYTKRLDALFGSLDNESSIPNRVTALTDTLTQLAADPSSGPAQSAVVASAKDLAFSLNTTAQDVQSMRAEVDDMAYEQVQSVNDLLKNIESQEDRIIQTRAEGQSTAELEDEMDLLVKDLSSYMDVEVHKDSNGAMRISTQSGYTLYDDQAAQLSIGRTPTMTAGIEGAPLKIVSPSGAESNLTAADMQGGSIGGLLTLRDDVLPEAQRQLDEIAASMSLALSRNVDEGQAADDGGTPPVETGRSVDVSGFDQSGDVIELSFTTASGQTRDVSFVAVKDPSILPLSGDHTNKAGDLVFGIDISGGGAPMETQLQNALGPKFSVSIGAGGELSVLSDQASTGIKINDLTSLTSKTSVSEPGLAVPMFTDGRDGGGAFTGALENGGQVTGYALSIMVNPEVVKDTSVLGGEAGGGGSSAQDSTRAEFLIDQLNTTQFAFSADTGIGAKNSPFEGSISDFAQQVVSAQGSQAATAQSRLDVTETAVSSAKLAYEKSYKVDVDEQLTNLLELQNAYSANARVLSAVNSMFDELMQVVR</sequence>
<evidence type="ECO:0000256" key="5">
    <source>
        <dbReference type="ARBA" id="ARBA00022525"/>
    </source>
</evidence>
<comment type="subcellular location">
    <subcellularLocation>
        <location evidence="1">Bacterial flagellum</location>
    </subcellularLocation>
    <subcellularLocation>
        <location evidence="2">Secreted</location>
    </subcellularLocation>
</comment>
<comment type="similarity">
    <text evidence="3">Belongs to the flagella basal body rod proteins family.</text>
</comment>
<keyword evidence="10" id="KW-1185">Reference proteome</keyword>